<name>A0A0A9EF84_ARUDO</name>
<protein>
    <submittedName>
        <fullName evidence="1">CKI1</fullName>
    </submittedName>
</protein>
<evidence type="ECO:0000313" key="1">
    <source>
        <dbReference type="EMBL" id="JAD97643.1"/>
    </source>
</evidence>
<sequence>MRGRGRIASVPVLQLEEGEVGEGRARLGGKRAAGGSFLFQVWVTEKSGY</sequence>
<accession>A0A0A9EF84</accession>
<reference evidence="1" key="1">
    <citation type="submission" date="2014-09" db="EMBL/GenBank/DDBJ databases">
        <authorList>
            <person name="Magalhaes I.L.F."/>
            <person name="Oliveira U."/>
            <person name="Santos F.R."/>
            <person name="Vidigal T.H.D.A."/>
            <person name="Brescovit A.D."/>
            <person name="Santos A.J."/>
        </authorList>
    </citation>
    <scope>NUCLEOTIDE SEQUENCE</scope>
    <source>
        <tissue evidence="1">Shoot tissue taken approximately 20 cm above the soil surface</tissue>
    </source>
</reference>
<dbReference type="AlphaFoldDB" id="A0A0A9EF84"/>
<proteinExistence type="predicted"/>
<dbReference type="EMBL" id="GBRH01200252">
    <property type="protein sequence ID" value="JAD97643.1"/>
    <property type="molecule type" value="Transcribed_RNA"/>
</dbReference>
<organism evidence="1">
    <name type="scientific">Arundo donax</name>
    <name type="common">Giant reed</name>
    <name type="synonym">Donax arundinaceus</name>
    <dbReference type="NCBI Taxonomy" id="35708"/>
    <lineage>
        <taxon>Eukaryota</taxon>
        <taxon>Viridiplantae</taxon>
        <taxon>Streptophyta</taxon>
        <taxon>Embryophyta</taxon>
        <taxon>Tracheophyta</taxon>
        <taxon>Spermatophyta</taxon>
        <taxon>Magnoliopsida</taxon>
        <taxon>Liliopsida</taxon>
        <taxon>Poales</taxon>
        <taxon>Poaceae</taxon>
        <taxon>PACMAD clade</taxon>
        <taxon>Arundinoideae</taxon>
        <taxon>Arundineae</taxon>
        <taxon>Arundo</taxon>
    </lineage>
</organism>
<reference evidence="1" key="2">
    <citation type="journal article" date="2015" name="Data Brief">
        <title>Shoot transcriptome of the giant reed, Arundo donax.</title>
        <authorList>
            <person name="Barrero R.A."/>
            <person name="Guerrero F.D."/>
            <person name="Moolhuijzen P."/>
            <person name="Goolsby J.A."/>
            <person name="Tidwell J."/>
            <person name="Bellgard S.E."/>
            <person name="Bellgard M.I."/>
        </authorList>
    </citation>
    <scope>NUCLEOTIDE SEQUENCE</scope>
    <source>
        <tissue evidence="1">Shoot tissue taken approximately 20 cm above the soil surface</tissue>
    </source>
</reference>